<organism evidence="4">
    <name type="scientific">Timema douglasi</name>
    <name type="common">Walking stick</name>
    <dbReference type="NCBI Taxonomy" id="61478"/>
    <lineage>
        <taxon>Eukaryota</taxon>
        <taxon>Metazoa</taxon>
        <taxon>Ecdysozoa</taxon>
        <taxon>Arthropoda</taxon>
        <taxon>Hexapoda</taxon>
        <taxon>Insecta</taxon>
        <taxon>Pterygota</taxon>
        <taxon>Neoptera</taxon>
        <taxon>Polyneoptera</taxon>
        <taxon>Phasmatodea</taxon>
        <taxon>Timematodea</taxon>
        <taxon>Timematoidea</taxon>
        <taxon>Timematidae</taxon>
        <taxon>Timema</taxon>
    </lineage>
</organism>
<sequence>MVSNVELSQPPAHQLTMVSNVELSQPPAHQLTMVSNTELSQPPAHQLTMVSNTELSQPPAHQLTMVSNTELSQPPAHQLTMVSNVELSQPPAHQLTMVSNVELSQPPNPPAHHGIKHRTVPTSRPPAHHGIKRRTVPTSYPPAHYGIKHRTVPTSFPPAPHGIKRRTVPTSYPPAHYVTAFVDPYVPNASGQPSWGIAWYINDMLIPEIYVERGQTYSFVVEGGNDRTNPARYHPFYITDSKEGGFGQKSEADQKKQRVFGGVSYDAEGYPYPTAAGRYCEWTHKTIDKSAETQTFDSYLQTLRLVCDDGEPAYLNWTVVPETPEILYYQCYSHNNLGWKIHVVDAGYRSQRNGNTASLTHISPVLTLGVLAVTLVIAFTS</sequence>
<protein>
    <recommendedName>
        <fullName evidence="5">Protein Skeletor</fullName>
    </recommendedName>
</protein>
<evidence type="ECO:0008006" key="5">
    <source>
        <dbReference type="Google" id="ProtNLM"/>
    </source>
</evidence>
<gene>
    <name evidence="4" type="ORF">TDIB3V08_LOCUS3769</name>
</gene>
<keyword evidence="3" id="KW-0812">Transmembrane</keyword>
<reference evidence="4" key="1">
    <citation type="submission" date="2020-11" db="EMBL/GenBank/DDBJ databases">
        <authorList>
            <person name="Tran Van P."/>
        </authorList>
    </citation>
    <scope>NUCLEOTIDE SEQUENCE</scope>
</reference>
<feature type="compositionally biased region" description="Basic residues" evidence="2">
    <location>
        <begin position="126"/>
        <end position="135"/>
    </location>
</feature>
<dbReference type="AlphaFoldDB" id="A0A7R8VFG0"/>
<feature type="transmembrane region" description="Helical" evidence="3">
    <location>
        <begin position="359"/>
        <end position="379"/>
    </location>
</feature>
<keyword evidence="1" id="KW-0677">Repeat</keyword>
<dbReference type="PANTHER" id="PTHR24036:SF5">
    <property type="entry name" value="THROMBOMODULIN"/>
    <property type="match status" value="1"/>
</dbReference>
<dbReference type="PANTHER" id="PTHR24036">
    <property type="entry name" value="SKELETOR-RELATED"/>
    <property type="match status" value="1"/>
</dbReference>
<keyword evidence="3" id="KW-0472">Membrane</keyword>
<evidence type="ECO:0000256" key="1">
    <source>
        <dbReference type="ARBA" id="ARBA00022737"/>
    </source>
</evidence>
<evidence type="ECO:0000256" key="3">
    <source>
        <dbReference type="SAM" id="Phobius"/>
    </source>
</evidence>
<dbReference type="InterPro" id="IPR052126">
    <property type="entry name" value="Spindle_Org/Thrombomodulin"/>
</dbReference>
<dbReference type="EMBL" id="OA565660">
    <property type="protein sequence ID" value="CAD7197461.1"/>
    <property type="molecule type" value="Genomic_DNA"/>
</dbReference>
<evidence type="ECO:0000256" key="2">
    <source>
        <dbReference type="SAM" id="MobiDB-lite"/>
    </source>
</evidence>
<keyword evidence="3" id="KW-1133">Transmembrane helix</keyword>
<proteinExistence type="predicted"/>
<feature type="region of interest" description="Disordered" evidence="2">
    <location>
        <begin position="107"/>
        <end position="140"/>
    </location>
</feature>
<name>A0A7R8VFG0_TIMDO</name>
<accession>A0A7R8VFG0</accession>
<evidence type="ECO:0000313" key="4">
    <source>
        <dbReference type="EMBL" id="CAD7197461.1"/>
    </source>
</evidence>